<evidence type="ECO:0000256" key="1">
    <source>
        <dbReference type="ARBA" id="ARBA00023002"/>
    </source>
</evidence>
<gene>
    <name evidence="2" type="ORF">B9Z65_3409</name>
</gene>
<dbReference type="OrthoDB" id="542013at2759"/>
<dbReference type="PANTHER" id="PTHR43157">
    <property type="entry name" value="PHOSPHATIDYLINOSITOL-GLYCAN BIOSYNTHESIS CLASS F PROTEIN-RELATED"/>
    <property type="match status" value="1"/>
</dbReference>
<dbReference type="InterPro" id="IPR036291">
    <property type="entry name" value="NAD(P)-bd_dom_sf"/>
</dbReference>
<accession>A0A2P7ZYA4</accession>
<dbReference type="PANTHER" id="PTHR43157:SF31">
    <property type="entry name" value="PHOSPHATIDYLINOSITOL-GLYCAN BIOSYNTHESIS CLASS F PROTEIN"/>
    <property type="match status" value="1"/>
</dbReference>
<dbReference type="GO" id="GO:0016491">
    <property type="term" value="F:oxidoreductase activity"/>
    <property type="evidence" value="ECO:0007669"/>
    <property type="project" value="UniProtKB-KW"/>
</dbReference>
<dbReference type="Gene3D" id="3.40.50.720">
    <property type="entry name" value="NAD(P)-binding Rossmann-like Domain"/>
    <property type="match status" value="1"/>
</dbReference>
<dbReference type="STRING" id="40998.A0A2P7ZYA4"/>
<dbReference type="PRINTS" id="PR00081">
    <property type="entry name" value="GDHRDH"/>
</dbReference>
<organism evidence="2 3">
    <name type="scientific">Elsinoe australis</name>
    <dbReference type="NCBI Taxonomy" id="40998"/>
    <lineage>
        <taxon>Eukaryota</taxon>
        <taxon>Fungi</taxon>
        <taxon>Dikarya</taxon>
        <taxon>Ascomycota</taxon>
        <taxon>Pezizomycotina</taxon>
        <taxon>Dothideomycetes</taxon>
        <taxon>Dothideomycetidae</taxon>
        <taxon>Myriangiales</taxon>
        <taxon>Elsinoaceae</taxon>
        <taxon>Elsinoe</taxon>
    </lineage>
</organism>
<dbReference type="Proteomes" id="UP000243723">
    <property type="component" value="Unassembled WGS sequence"/>
</dbReference>
<protein>
    <submittedName>
        <fullName evidence="2">Uncharacterized protein</fullName>
    </submittedName>
</protein>
<sequence>MTSLEWPADKPVFQNGLFKMYREKSSPPKDPEISFEGKIVVITGCNTGLGLEAAIKYAVKGCSHLVLGVRTKEKGEATKNTILSRLPSFPADHISIQTVDYSSFASVTSFAHSVATAHPQIDILASNAGLVDPNFSLTADGNEKVVQVNYLSHTLLAILLLPTLINTGKAKGTPSHVVFTGSMSHLDAENAHLPDSVPEKLSLREALQDKANFKPLFHYGLTKLLLQTAVQNLTSALDGVPSAPIMLTCCPAACKTGLWDSKGFYSYLINPMMTVCGRTPEEGSRTLVSAAALGEEARGGFWKNDKLNEESPKIRRELFEGIKKRDWEDLQAFLEGVEPETKSILDGLK</sequence>
<dbReference type="AlphaFoldDB" id="A0A2P7ZYA4"/>
<dbReference type="EMBL" id="NHZQ01000102">
    <property type="protein sequence ID" value="PSK53209.1"/>
    <property type="molecule type" value="Genomic_DNA"/>
</dbReference>
<name>A0A2P7ZYA4_9PEZI</name>
<evidence type="ECO:0000313" key="2">
    <source>
        <dbReference type="EMBL" id="PSK53209.1"/>
    </source>
</evidence>
<dbReference type="SUPFAM" id="SSF51735">
    <property type="entry name" value="NAD(P)-binding Rossmann-fold domains"/>
    <property type="match status" value="1"/>
</dbReference>
<comment type="caution">
    <text evidence="2">The sequence shown here is derived from an EMBL/GenBank/DDBJ whole genome shotgun (WGS) entry which is preliminary data.</text>
</comment>
<dbReference type="InterPro" id="IPR002347">
    <property type="entry name" value="SDR_fam"/>
</dbReference>
<keyword evidence="3" id="KW-1185">Reference proteome</keyword>
<proteinExistence type="predicted"/>
<dbReference type="Pfam" id="PF00106">
    <property type="entry name" value="adh_short"/>
    <property type="match status" value="1"/>
</dbReference>
<evidence type="ECO:0000313" key="3">
    <source>
        <dbReference type="Proteomes" id="UP000243723"/>
    </source>
</evidence>
<reference evidence="2 3" key="1">
    <citation type="submission" date="2017-05" db="EMBL/GenBank/DDBJ databases">
        <title>Draft genome sequence of Elsinoe australis.</title>
        <authorList>
            <person name="Cheng Q."/>
        </authorList>
    </citation>
    <scope>NUCLEOTIDE SEQUENCE [LARGE SCALE GENOMIC DNA]</scope>
    <source>
        <strain evidence="2 3">NL1</strain>
    </source>
</reference>
<keyword evidence="1" id="KW-0560">Oxidoreductase</keyword>